<dbReference type="OrthoDB" id="2355620at2"/>
<dbReference type="Gene3D" id="3.40.1580.10">
    <property type="entry name" value="SMI1/KNR4-like"/>
    <property type="match status" value="1"/>
</dbReference>
<organism evidence="2 3">
    <name type="scientific">Bhargavaea cecembensis DSE10</name>
    <dbReference type="NCBI Taxonomy" id="1235279"/>
    <lineage>
        <taxon>Bacteria</taxon>
        <taxon>Bacillati</taxon>
        <taxon>Bacillota</taxon>
        <taxon>Bacilli</taxon>
        <taxon>Bacillales</taxon>
        <taxon>Caryophanaceae</taxon>
        <taxon>Bhargavaea</taxon>
    </lineage>
</organism>
<feature type="domain" description="Knr4/Smi1-like" evidence="1">
    <location>
        <begin position="35"/>
        <end position="158"/>
    </location>
</feature>
<comment type="caution">
    <text evidence="2">The sequence shown here is derived from an EMBL/GenBank/DDBJ whole genome shotgun (WGS) entry which is preliminary data.</text>
</comment>
<dbReference type="eggNOG" id="ENOG5032X5I">
    <property type="taxonomic scope" value="Bacteria"/>
</dbReference>
<dbReference type="Proteomes" id="UP000011919">
    <property type="component" value="Unassembled WGS sequence"/>
</dbReference>
<dbReference type="Pfam" id="PF09346">
    <property type="entry name" value="SMI1_KNR4"/>
    <property type="match status" value="1"/>
</dbReference>
<evidence type="ECO:0000313" key="3">
    <source>
        <dbReference type="Proteomes" id="UP000011919"/>
    </source>
</evidence>
<proteinExistence type="predicted"/>
<sequence>MNSWKDHIAIMHLVKQELLKRDRDQLWPHHLPEVGATEEQLQAAEKALGIPLDPQYREFLMHADGWRGFLQTVDLFGTGQLTRSGVMDDAMELLDSIEPDVLEGSGFAKVDLLPIASTASDKDLFVIALEGSPSPGTVIWFAGEEIDRFGSFEEYFLAMIDYNREEVMDLGSE</sequence>
<accession>M7P7N5</accession>
<reference evidence="2 3" key="1">
    <citation type="journal article" date="2013" name="Genome Announc.">
        <title>Draft Genome Sequence of Bhargavaea cecembensis Strain DSE10T, Isolated from a Deep-Sea Sediment Sample Collected at a Depth of 5,904 m from the Chagos-Laccadive Ridge System in the Indian Ocean.</title>
        <authorList>
            <person name="Shivaji S."/>
            <person name="Ara S."/>
            <person name="Begum Z."/>
            <person name="Ruth M."/>
            <person name="Singh A."/>
            <person name="Kumar Pinnaka A."/>
        </authorList>
    </citation>
    <scope>NUCLEOTIDE SEQUENCE [LARGE SCALE GENOMIC DNA]</scope>
    <source>
        <strain evidence="2 3">DSE10</strain>
    </source>
</reference>
<dbReference type="AlphaFoldDB" id="M7P7N5"/>
<evidence type="ECO:0000259" key="1">
    <source>
        <dbReference type="SMART" id="SM00860"/>
    </source>
</evidence>
<dbReference type="EMBL" id="AOFT01000006">
    <property type="protein sequence ID" value="EMR06534.1"/>
    <property type="molecule type" value="Genomic_DNA"/>
</dbReference>
<protein>
    <submittedName>
        <fullName evidence="2">SMI1 / KNR4 family protein</fullName>
    </submittedName>
</protein>
<gene>
    <name evidence="2" type="ORF">C772_01429</name>
</gene>
<dbReference type="SMART" id="SM00860">
    <property type="entry name" value="SMI1_KNR4"/>
    <property type="match status" value="1"/>
</dbReference>
<dbReference type="InterPro" id="IPR018958">
    <property type="entry name" value="Knr4/Smi1-like_dom"/>
</dbReference>
<dbReference type="RefSeq" id="WP_008298610.1">
    <property type="nucleotide sequence ID" value="NZ_AOFT01000006.1"/>
</dbReference>
<name>M7P7N5_9BACL</name>
<dbReference type="SUPFAM" id="SSF160631">
    <property type="entry name" value="SMI1/KNR4-like"/>
    <property type="match status" value="1"/>
</dbReference>
<evidence type="ECO:0000313" key="2">
    <source>
        <dbReference type="EMBL" id="EMR06534.1"/>
    </source>
</evidence>
<keyword evidence="3" id="KW-1185">Reference proteome</keyword>
<dbReference type="InterPro" id="IPR037883">
    <property type="entry name" value="Knr4/Smi1-like_sf"/>
</dbReference>